<dbReference type="Proteomes" id="UP000198967">
    <property type="component" value="Unassembled WGS sequence"/>
</dbReference>
<dbReference type="SUPFAM" id="SSF53254">
    <property type="entry name" value="Phosphoglycerate mutase-like"/>
    <property type="match status" value="1"/>
</dbReference>
<dbReference type="OrthoDB" id="7502553at2"/>
<dbReference type="STRING" id="366584.SAMN05216377_1047"/>
<reference evidence="1 2" key="1">
    <citation type="submission" date="2016-10" db="EMBL/GenBank/DDBJ databases">
        <authorList>
            <person name="de Groot N.N."/>
        </authorList>
    </citation>
    <scope>NUCLEOTIDE SEQUENCE [LARGE SCALE GENOMIC DNA]</scope>
    <source>
        <strain evidence="1 2">CGMCC 4.3143</strain>
    </source>
</reference>
<dbReference type="Gene3D" id="3.40.50.1240">
    <property type="entry name" value="Phosphoglycerate mutase-like"/>
    <property type="match status" value="1"/>
</dbReference>
<protein>
    <submittedName>
        <fullName evidence="1">Broad specificity phosphatase PhoE</fullName>
    </submittedName>
</protein>
<dbReference type="InterPro" id="IPR013078">
    <property type="entry name" value="His_Pase_superF_clade-1"/>
</dbReference>
<gene>
    <name evidence="1" type="ORF">SAMN05216377_1047</name>
</gene>
<evidence type="ECO:0000313" key="2">
    <source>
        <dbReference type="Proteomes" id="UP000198967"/>
    </source>
</evidence>
<organism evidence="1 2">
    <name type="scientific">Pseudonocardia oroxyli</name>
    <dbReference type="NCBI Taxonomy" id="366584"/>
    <lineage>
        <taxon>Bacteria</taxon>
        <taxon>Bacillati</taxon>
        <taxon>Actinomycetota</taxon>
        <taxon>Actinomycetes</taxon>
        <taxon>Pseudonocardiales</taxon>
        <taxon>Pseudonocardiaceae</taxon>
        <taxon>Pseudonocardia</taxon>
    </lineage>
</organism>
<dbReference type="Pfam" id="PF00300">
    <property type="entry name" value="His_Phos_1"/>
    <property type="match status" value="1"/>
</dbReference>
<proteinExistence type="predicted"/>
<dbReference type="EMBL" id="FNBE01000004">
    <property type="protein sequence ID" value="SDF22467.1"/>
    <property type="molecule type" value="Genomic_DNA"/>
</dbReference>
<sequence>MRGVRVVLLAHGATAAVRRSSFAADEPLESSELTTHALPRYEEVRSAPSLRCRQTADALNLPAAVDPALAGLDHGRWAGRTLDDVAAADPDGLTRWLTDPESTPHGGESMQDFVSRIGAWLRAVPQRPRGLLVVVDPAVVRAAIAHALGAPPASVWRVDVDPLSVTTLVGDPGRWTLRELRTGPGRANGAPP</sequence>
<name>A0A1G7JBW8_PSEOR</name>
<dbReference type="InterPro" id="IPR029033">
    <property type="entry name" value="His_PPase_superfam"/>
</dbReference>
<keyword evidence="2" id="KW-1185">Reference proteome</keyword>
<evidence type="ECO:0000313" key="1">
    <source>
        <dbReference type="EMBL" id="SDF22467.1"/>
    </source>
</evidence>
<dbReference type="AlphaFoldDB" id="A0A1G7JBW8"/>
<accession>A0A1G7JBW8</accession>